<feature type="domain" description="AB hydrolase-1" evidence="3">
    <location>
        <begin position="348"/>
        <end position="550"/>
    </location>
</feature>
<comment type="caution">
    <text evidence="4">The sequence shown here is derived from an EMBL/GenBank/DDBJ whole genome shotgun (WGS) entry which is preliminary data.</text>
</comment>
<gene>
    <name evidence="4" type="ORF">Rt10032_c01g0267</name>
</gene>
<reference evidence="4 5" key="1">
    <citation type="submission" date="2019-07" db="EMBL/GenBank/DDBJ databases">
        <title>Rhodotorula toruloides NBRC10032 genome sequencing.</title>
        <authorList>
            <person name="Shida Y."/>
            <person name="Takaku H."/>
            <person name="Ogasawara W."/>
            <person name="Mori K."/>
        </authorList>
    </citation>
    <scope>NUCLEOTIDE SEQUENCE [LARGE SCALE GENOMIC DNA]</scope>
    <source>
        <strain evidence="4 5">NBRC10032</strain>
    </source>
</reference>
<evidence type="ECO:0000256" key="1">
    <source>
        <dbReference type="SAM" id="MobiDB-lite"/>
    </source>
</evidence>
<feature type="region of interest" description="Disordered" evidence="1">
    <location>
        <begin position="620"/>
        <end position="671"/>
    </location>
</feature>
<evidence type="ECO:0000313" key="5">
    <source>
        <dbReference type="Proteomes" id="UP000321518"/>
    </source>
</evidence>
<dbReference type="EMBL" id="BJWK01000001">
    <property type="protein sequence ID" value="GEM06250.1"/>
    <property type="molecule type" value="Genomic_DNA"/>
</dbReference>
<evidence type="ECO:0000259" key="3">
    <source>
        <dbReference type="Pfam" id="PF12697"/>
    </source>
</evidence>
<dbReference type="InterPro" id="IPR029058">
    <property type="entry name" value="AB_hydrolase_fold"/>
</dbReference>
<dbReference type="Pfam" id="PF12697">
    <property type="entry name" value="Abhydrolase_6"/>
    <property type="match status" value="1"/>
</dbReference>
<organism evidence="4 5">
    <name type="scientific">Rhodotorula toruloides</name>
    <name type="common">Yeast</name>
    <name type="synonym">Rhodosporidium toruloides</name>
    <dbReference type="NCBI Taxonomy" id="5286"/>
    <lineage>
        <taxon>Eukaryota</taxon>
        <taxon>Fungi</taxon>
        <taxon>Dikarya</taxon>
        <taxon>Basidiomycota</taxon>
        <taxon>Pucciniomycotina</taxon>
        <taxon>Microbotryomycetes</taxon>
        <taxon>Sporidiobolales</taxon>
        <taxon>Sporidiobolaceae</taxon>
        <taxon>Rhodotorula</taxon>
    </lineage>
</organism>
<dbReference type="PANTHER" id="PTHR37471:SF1">
    <property type="entry name" value="AB HYDROLASE-1 DOMAIN-CONTAINING PROTEIN"/>
    <property type="match status" value="1"/>
</dbReference>
<dbReference type="OrthoDB" id="6431331at2759"/>
<proteinExistence type="predicted"/>
<dbReference type="InterPro" id="IPR000073">
    <property type="entry name" value="AB_hydrolase_1"/>
</dbReference>
<keyword evidence="2" id="KW-0472">Membrane</keyword>
<dbReference type="Proteomes" id="UP000321518">
    <property type="component" value="Unassembled WGS sequence"/>
</dbReference>
<evidence type="ECO:0000256" key="2">
    <source>
        <dbReference type="SAM" id="Phobius"/>
    </source>
</evidence>
<feature type="transmembrane region" description="Helical" evidence="2">
    <location>
        <begin position="348"/>
        <end position="370"/>
    </location>
</feature>
<accession>A0A511K7D1</accession>
<dbReference type="Gene3D" id="3.40.50.1820">
    <property type="entry name" value="alpha/beta hydrolase"/>
    <property type="match status" value="1"/>
</dbReference>
<keyword evidence="2" id="KW-0812">Transmembrane</keyword>
<evidence type="ECO:0000313" key="4">
    <source>
        <dbReference type="EMBL" id="GEM06250.1"/>
    </source>
</evidence>
<name>A0A511K7D1_RHOTO</name>
<dbReference type="PANTHER" id="PTHR37471">
    <property type="entry name" value="UNNAMED PRODUCT"/>
    <property type="match status" value="1"/>
</dbReference>
<keyword evidence="2" id="KW-1133">Transmembrane helix</keyword>
<sequence length="722" mass="80808">MLDDVNLSVDRDISRHQLKRAEGEAARHHASQFPDSFISRNALRLLILALDSTIPLSVLWLVAAYLCHPASPAIAFTTWLPVPDAAEVVLRFRHPLALLTLWAGAEITWWIASRTARVALNRNWWGGRQEDEQIGSEERWRLWRAMLESTRNPWDWMGSAFLPATHKRAAMGAADPALRKVKMETVGRTNVEEFIAHFMFNANLRDLKRDSLARAELHSMILLLEAQITLSRPGSQPFRFLRGRSRHRVFQLSHEPLSIGHHPLVFYAAIAFVSQLSNFILYLAGFRYYGAGAWTFTPFFMRSSRRSLESVLDPLEVSRMGDARLAERVGYWMKPASKRAQEEDLKPLVFCHGISGTFVLTPFLVCMSYLTGRAIFLPELPYVSMRLSPPSAILTRLEYVAAVRRMLWAHGFGLTSLDADENDSDYDEDHDEEEWRRGKAIVIAHSFGTGAAAWLLRDAPDIIAGSVLIDPMSFMLFASDLPRNFFRTKCRTTGEIFFRYFAVERGINHFLSRHLRWSDSVIFGPRPVAPLPDRVVCTLVPKCAQEPLEPPFDIPTYAQWVSACPEGPLPSVVFLSENDCILPIEKVRRYLEASGFSTGAAATAEEAVATKVLQIEGKVKGGDNGEKMGDGAADANEGLKPDSDDEATVVSSSTSLVDPSIPSSSTIAPSKGAEPSLYIIPRAEHGVILTPWVLLTQEWPKKVRDAIDRVEQAAAKWDALDD</sequence>
<feature type="transmembrane region" description="Helical" evidence="2">
    <location>
        <begin position="264"/>
        <end position="284"/>
    </location>
</feature>
<dbReference type="AlphaFoldDB" id="A0A511K7D1"/>
<feature type="compositionally biased region" description="Low complexity" evidence="1">
    <location>
        <begin position="659"/>
        <end position="670"/>
    </location>
</feature>
<feature type="compositionally biased region" description="Basic and acidic residues" evidence="1">
    <location>
        <begin position="620"/>
        <end position="629"/>
    </location>
</feature>
<protein>
    <submittedName>
        <fullName evidence="4">Proteophosphoglycan ppg4</fullName>
    </submittedName>
</protein>
<dbReference type="SUPFAM" id="SSF53474">
    <property type="entry name" value="alpha/beta-Hydrolases"/>
    <property type="match status" value="1"/>
</dbReference>